<dbReference type="AlphaFoldDB" id="A0A8J2XSV9"/>
<proteinExistence type="predicted"/>
<sequence length="75" mass="9076">MPITTYHIRIKKNYAAAILKDLQKLDAVELRPEEDIVIPEWQKKEVRKRIKEIQKHPEKAIPWEEAQKKFKRLTK</sequence>
<accession>A0A8J2XSV9</accession>
<evidence type="ECO:0000313" key="2">
    <source>
        <dbReference type="Proteomes" id="UP000607559"/>
    </source>
</evidence>
<gene>
    <name evidence="1" type="ORF">GCM10011511_16570</name>
</gene>
<comment type="caution">
    <text evidence="1">The sequence shown here is derived from an EMBL/GenBank/DDBJ whole genome shotgun (WGS) entry which is preliminary data.</text>
</comment>
<reference evidence="1" key="2">
    <citation type="submission" date="2020-09" db="EMBL/GenBank/DDBJ databases">
        <authorList>
            <person name="Sun Q."/>
            <person name="Zhou Y."/>
        </authorList>
    </citation>
    <scope>NUCLEOTIDE SEQUENCE</scope>
    <source>
        <strain evidence="1">CGMCC 1.15448</strain>
    </source>
</reference>
<protein>
    <recommendedName>
        <fullName evidence="3">Addiction module component</fullName>
    </recommendedName>
</protein>
<dbReference type="Proteomes" id="UP000607559">
    <property type="component" value="Unassembled WGS sequence"/>
</dbReference>
<evidence type="ECO:0000313" key="1">
    <source>
        <dbReference type="EMBL" id="GGA93935.1"/>
    </source>
</evidence>
<dbReference type="Pfam" id="PF09720">
    <property type="entry name" value="Unstab_antitox"/>
    <property type="match status" value="1"/>
</dbReference>
<reference evidence="1" key="1">
    <citation type="journal article" date="2014" name="Int. J. Syst. Evol. Microbiol.">
        <title>Complete genome sequence of Corynebacterium casei LMG S-19264T (=DSM 44701T), isolated from a smear-ripened cheese.</title>
        <authorList>
            <consortium name="US DOE Joint Genome Institute (JGI-PGF)"/>
            <person name="Walter F."/>
            <person name="Albersmeier A."/>
            <person name="Kalinowski J."/>
            <person name="Ruckert C."/>
        </authorList>
    </citation>
    <scope>NUCLEOTIDE SEQUENCE</scope>
    <source>
        <strain evidence="1">CGMCC 1.15448</strain>
    </source>
</reference>
<dbReference type="RefSeq" id="WP_188930527.1">
    <property type="nucleotide sequence ID" value="NZ_BMJC01000002.1"/>
</dbReference>
<keyword evidence="2" id="KW-1185">Reference proteome</keyword>
<evidence type="ECO:0008006" key="3">
    <source>
        <dbReference type="Google" id="ProtNLM"/>
    </source>
</evidence>
<dbReference type="EMBL" id="BMJC01000002">
    <property type="protein sequence ID" value="GGA93935.1"/>
    <property type="molecule type" value="Genomic_DNA"/>
</dbReference>
<organism evidence="1 2">
    <name type="scientific">Puia dinghuensis</name>
    <dbReference type="NCBI Taxonomy" id="1792502"/>
    <lineage>
        <taxon>Bacteria</taxon>
        <taxon>Pseudomonadati</taxon>
        <taxon>Bacteroidota</taxon>
        <taxon>Chitinophagia</taxon>
        <taxon>Chitinophagales</taxon>
        <taxon>Chitinophagaceae</taxon>
        <taxon>Puia</taxon>
    </lineage>
</organism>
<dbReference type="InterPro" id="IPR013406">
    <property type="entry name" value="CHP02574_addiction_mod"/>
</dbReference>
<name>A0A8J2XSV9_9BACT</name>